<dbReference type="Proteomes" id="UP001166251">
    <property type="component" value="Unassembled WGS sequence"/>
</dbReference>
<gene>
    <name evidence="1" type="ORF">K0504_11420</name>
</gene>
<sequence length="508" mass="56538">MAMAMGMAMGTGMGTQMKKSRQLVHNTFALALGFSVSWPVAFSAEINLTPRTNLGVTYTDNVELASSNEENSAIGTLAAGVVGSVTGTHSLLNIDYLGTQAFYSYDSDRNDFYNELSLGLNNVYGHSGFSSNVTARVNNRATDSQRNASNNFLVADTVETRNANANLAYSNGGRGVIGLSANLETGISDSQDSEGNSHNYSAGLSINQGVRVKNYFWSFDYDYSKNDSRNSSNETESHELDGELGLMEKNGFVPLIKFSGEKYEQSAGSSDELLGDDKYAEAGPAVRYYFDRVSYVELSYLSVLEGDQSDYVGGIVNYQPTRRTTVRFEYGKRAFGDSYDFTLSHRSKRWLNEITYTEEPSSFDRDFYVGGQDLERFWLEKRLDWTSTLTMKRSSVSLTLTSLRRDRTEDDGQLSEDDQYGATIGYSRQLSQVSTLSGSFSFDKYSFDSSSSLSAQDDYYRRLNINWNRSFSNDLSVDCGVIISNQSSGDDELGYDENQVFVNLNKQF</sequence>
<evidence type="ECO:0000313" key="1">
    <source>
        <dbReference type="EMBL" id="MBW8191648.1"/>
    </source>
</evidence>
<dbReference type="RefSeq" id="WP_220104326.1">
    <property type="nucleotide sequence ID" value="NZ_JAHZSS010000013.1"/>
</dbReference>
<protein>
    <recommendedName>
        <fullName evidence="3">TIGR03016 family PEP-CTERM system-associated outer membrane protein</fullName>
    </recommendedName>
</protein>
<organism evidence="1 2">
    <name type="scientific">Neiella holothuriorum</name>
    <dbReference type="NCBI Taxonomy" id="2870530"/>
    <lineage>
        <taxon>Bacteria</taxon>
        <taxon>Pseudomonadati</taxon>
        <taxon>Pseudomonadota</taxon>
        <taxon>Gammaproteobacteria</taxon>
        <taxon>Alteromonadales</taxon>
        <taxon>Echinimonadaceae</taxon>
        <taxon>Neiella</taxon>
    </lineage>
</organism>
<evidence type="ECO:0000313" key="2">
    <source>
        <dbReference type="Proteomes" id="UP001166251"/>
    </source>
</evidence>
<evidence type="ECO:0008006" key="3">
    <source>
        <dbReference type="Google" id="ProtNLM"/>
    </source>
</evidence>
<name>A0ABS7EID2_9GAMM</name>
<proteinExistence type="predicted"/>
<reference evidence="1" key="1">
    <citation type="submission" date="2021-07" db="EMBL/GenBank/DDBJ databases">
        <title>Neiella marina sp. nov., isolated from the intestinal content of sea cucumber Apostichopus japonicus.</title>
        <authorList>
            <person name="Bai X."/>
        </authorList>
    </citation>
    <scope>NUCLEOTIDE SEQUENCE</scope>
    <source>
        <strain evidence="1">126</strain>
    </source>
</reference>
<comment type="caution">
    <text evidence="1">The sequence shown here is derived from an EMBL/GenBank/DDBJ whole genome shotgun (WGS) entry which is preliminary data.</text>
</comment>
<accession>A0ABS7EID2</accession>
<dbReference type="EMBL" id="JAHZSS010000013">
    <property type="protein sequence ID" value="MBW8191648.1"/>
    <property type="molecule type" value="Genomic_DNA"/>
</dbReference>
<keyword evidence="2" id="KW-1185">Reference proteome</keyword>